<dbReference type="Proteomes" id="UP000737018">
    <property type="component" value="Unassembled WGS sequence"/>
</dbReference>
<keyword evidence="3" id="KW-1133">Transmembrane helix</keyword>
<dbReference type="EMBL" id="JRKL02002455">
    <property type="protein sequence ID" value="KAF3958885.1"/>
    <property type="molecule type" value="Genomic_DNA"/>
</dbReference>
<evidence type="ECO:0000256" key="3">
    <source>
        <dbReference type="SAM" id="Phobius"/>
    </source>
</evidence>
<evidence type="ECO:0000313" key="5">
    <source>
        <dbReference type="EMBL" id="KAF3958885.1"/>
    </source>
</evidence>
<feature type="non-terminal residue" evidence="5">
    <location>
        <position position="1"/>
    </location>
</feature>
<evidence type="ECO:0000259" key="4">
    <source>
        <dbReference type="Pfam" id="PF18404"/>
    </source>
</evidence>
<dbReference type="Pfam" id="PF18404">
    <property type="entry name" value="Glyco_transf_24"/>
    <property type="match status" value="1"/>
</dbReference>
<accession>A0A8J4VJH2</accession>
<feature type="domain" description="Glucosyltransferase 24 catalytic" evidence="4">
    <location>
        <begin position="351"/>
        <end position="616"/>
    </location>
</feature>
<organism evidence="5 6">
    <name type="scientific">Castanea mollissima</name>
    <name type="common">Chinese chestnut</name>
    <dbReference type="NCBI Taxonomy" id="60419"/>
    <lineage>
        <taxon>Eukaryota</taxon>
        <taxon>Viridiplantae</taxon>
        <taxon>Streptophyta</taxon>
        <taxon>Embryophyta</taxon>
        <taxon>Tracheophyta</taxon>
        <taxon>Spermatophyta</taxon>
        <taxon>Magnoliopsida</taxon>
        <taxon>eudicotyledons</taxon>
        <taxon>Gunneridae</taxon>
        <taxon>Pentapetalae</taxon>
        <taxon>rosids</taxon>
        <taxon>fabids</taxon>
        <taxon>Fagales</taxon>
        <taxon>Fagaceae</taxon>
        <taxon>Castanea</taxon>
    </lineage>
</organism>
<dbReference type="GO" id="GO:0005783">
    <property type="term" value="C:endoplasmic reticulum"/>
    <property type="evidence" value="ECO:0007669"/>
    <property type="project" value="TreeGrafter"/>
</dbReference>
<dbReference type="InterPro" id="IPR009448">
    <property type="entry name" value="UDP-g_GGtrans"/>
</dbReference>
<feature type="compositionally biased region" description="Basic and acidic residues" evidence="2">
    <location>
        <begin position="650"/>
        <end position="680"/>
    </location>
</feature>
<dbReference type="PANTHER" id="PTHR11226">
    <property type="entry name" value="UDP-GLUCOSE GLYCOPROTEIN:GLUCOSYLTRANSFERASE"/>
    <property type="match status" value="1"/>
</dbReference>
<dbReference type="GO" id="GO:0051082">
    <property type="term" value="F:unfolded protein binding"/>
    <property type="evidence" value="ECO:0007669"/>
    <property type="project" value="TreeGrafter"/>
</dbReference>
<feature type="region of interest" description="Disordered" evidence="2">
    <location>
        <begin position="625"/>
        <end position="680"/>
    </location>
</feature>
<protein>
    <recommendedName>
        <fullName evidence="4">Glucosyltransferase 24 catalytic domain-containing protein</fullName>
    </recommendedName>
</protein>
<keyword evidence="6" id="KW-1185">Reference proteome</keyword>
<dbReference type="InterPro" id="IPR040497">
    <property type="entry name" value="Glyco_transf_24"/>
</dbReference>
<dbReference type="FunFam" id="3.90.550.10:FF:000054">
    <property type="entry name" value="UDP-glucose:glycoprotein glucosyltransferase 1"/>
    <property type="match status" value="1"/>
</dbReference>
<dbReference type="CDD" id="cd06432">
    <property type="entry name" value="GT8_HUGT1_C_like"/>
    <property type="match status" value="1"/>
</dbReference>
<feature type="region of interest" description="Disordered" evidence="2">
    <location>
        <begin position="295"/>
        <end position="314"/>
    </location>
</feature>
<comment type="cofactor">
    <cofactor evidence="1">
        <name>Ca(2+)</name>
        <dbReference type="ChEBI" id="CHEBI:29108"/>
    </cofactor>
</comment>
<dbReference type="InterPro" id="IPR029044">
    <property type="entry name" value="Nucleotide-diphossugar_trans"/>
</dbReference>
<dbReference type="GO" id="GO:0018279">
    <property type="term" value="P:protein N-linked glycosylation via asparagine"/>
    <property type="evidence" value="ECO:0007669"/>
    <property type="project" value="TreeGrafter"/>
</dbReference>
<sequence length="680" mass="77601">TYLLIHFSFRLIWMLLICKFISDAIMVVSSSMAMRDRSSESARFEVLNAEYSAVVFDNENSTIHIDAVVDPLSPSGQKLSSILRVLQKYIQPSMRIVLNPLSSLVDLPLKNYYRYVVPTMDDFSSTDYTINGPKAFFANMPLSKTLTMNLDVPEPWLVEPVIAVHDLDNILLENLGDTRTLQAVFDLEALVLTGHCSEKDHDPPRGLQLILGTKSTPHLVDTIVMANLGYWQMKVSPGVWYLQLAPGRSSELYVLKDDGDGSQENQFSKRITISDLRGKVVHLEVVKKKGKEHDKLLVPDDDDNSEGEKGNGWNSNFLKWASGFIGGSEQSKKSESTSVEQGKGGRHGKTINIFSIASGHLYERFLKIMILSVLKNTRRPVKFWFIKNYLSPQFKDVIPHMAQEYGFDYELITYKWPTWLHKQKEKQRIIWAYKILFLDVIFPISLEKVIFVDADQIVRADMGELYDMDIKGRPLAYTPFCDNNKDMDGYRFWRQGFWKEHLRGRPYHISALYVVDLKKFRETAAGDNLRVFYESLSKDPNSLSNLDQDLPNYAQHTVPIFSLPQEWLWCESWCGNATKSKAKTIDLCNNPMTKEPKLQGARRIVSEWPDLDSEARGFTAKFLGDEVELQEPSPNQSQTSTSKTYSEVDLESKAESSSKVDLESKEENSSEVDLESKAEL</sequence>
<keyword evidence="3" id="KW-0472">Membrane</keyword>
<dbReference type="GO" id="GO:0003980">
    <property type="term" value="F:UDP-glucose:glycoprotein glucosyltransferase activity"/>
    <property type="evidence" value="ECO:0007669"/>
    <property type="project" value="InterPro"/>
</dbReference>
<dbReference type="GO" id="GO:0036503">
    <property type="term" value="P:ERAD pathway"/>
    <property type="evidence" value="ECO:0007669"/>
    <property type="project" value="TreeGrafter"/>
</dbReference>
<dbReference type="SUPFAM" id="SSF53448">
    <property type="entry name" value="Nucleotide-diphospho-sugar transferases"/>
    <property type="match status" value="1"/>
</dbReference>
<gene>
    <name evidence="5" type="ORF">CMV_016245</name>
</gene>
<dbReference type="PANTHER" id="PTHR11226:SF0">
    <property type="entry name" value="UDP-GLUCOSE:GLYCOPROTEIN GLUCOSYLTRANSFERASE"/>
    <property type="match status" value="1"/>
</dbReference>
<name>A0A8J4VJH2_9ROSI</name>
<evidence type="ECO:0000256" key="2">
    <source>
        <dbReference type="SAM" id="MobiDB-lite"/>
    </source>
</evidence>
<dbReference type="Pfam" id="PF06427">
    <property type="entry name" value="UDP-g_GGTase"/>
    <property type="match status" value="1"/>
</dbReference>
<evidence type="ECO:0000256" key="1">
    <source>
        <dbReference type="ARBA" id="ARBA00001913"/>
    </source>
</evidence>
<evidence type="ECO:0000313" key="6">
    <source>
        <dbReference type="Proteomes" id="UP000737018"/>
    </source>
</evidence>
<feature type="transmembrane region" description="Helical" evidence="3">
    <location>
        <begin position="12"/>
        <end position="34"/>
    </location>
</feature>
<proteinExistence type="predicted"/>
<dbReference type="OrthoDB" id="27683at2759"/>
<dbReference type="Gene3D" id="3.90.550.10">
    <property type="entry name" value="Spore Coat Polysaccharide Biosynthesis Protein SpsA, Chain A"/>
    <property type="match status" value="1"/>
</dbReference>
<keyword evidence="3" id="KW-0812">Transmembrane</keyword>
<reference evidence="5" key="1">
    <citation type="submission" date="2020-03" db="EMBL/GenBank/DDBJ databases">
        <title>Castanea mollissima Vanexum genome sequencing.</title>
        <authorList>
            <person name="Staton M."/>
        </authorList>
    </citation>
    <scope>NUCLEOTIDE SEQUENCE</scope>
    <source>
        <tissue evidence="5">Leaf</tissue>
    </source>
</reference>
<comment type="caution">
    <text evidence="5">The sequence shown here is derived from an EMBL/GenBank/DDBJ whole genome shotgun (WGS) entry which is preliminary data.</text>
</comment>
<dbReference type="AlphaFoldDB" id="A0A8J4VJH2"/>
<feature type="compositionally biased region" description="Polar residues" evidence="2">
    <location>
        <begin position="632"/>
        <end position="645"/>
    </location>
</feature>